<gene>
    <name evidence="2" type="ORF">LH29_08620</name>
</gene>
<dbReference type="OrthoDB" id="5293088at2"/>
<name>A0A0D8JET7_9BACT</name>
<feature type="transmembrane region" description="Helical" evidence="1">
    <location>
        <begin position="251"/>
        <end position="271"/>
    </location>
</feature>
<reference evidence="2 3" key="1">
    <citation type="submission" date="2014-09" db="EMBL/GenBank/DDBJ databases">
        <title>Draft Genome Sequence of Draconibacterium sp. JN14CK-3.</title>
        <authorList>
            <person name="Dong C."/>
            <person name="Lai Q."/>
            <person name="Shao Z."/>
        </authorList>
    </citation>
    <scope>NUCLEOTIDE SEQUENCE [LARGE SCALE GENOMIC DNA]</scope>
    <source>
        <strain evidence="2 3">JN14CK-3</strain>
    </source>
</reference>
<evidence type="ECO:0000313" key="3">
    <source>
        <dbReference type="Proteomes" id="UP000032544"/>
    </source>
</evidence>
<dbReference type="AlphaFoldDB" id="A0A0D8JET7"/>
<keyword evidence="1" id="KW-0472">Membrane</keyword>
<organism evidence="2 3">
    <name type="scientific">Draconibacterium sediminis</name>
    <dbReference type="NCBI Taxonomy" id="1544798"/>
    <lineage>
        <taxon>Bacteria</taxon>
        <taxon>Pseudomonadati</taxon>
        <taxon>Bacteroidota</taxon>
        <taxon>Bacteroidia</taxon>
        <taxon>Marinilabiliales</taxon>
        <taxon>Prolixibacteraceae</taxon>
        <taxon>Draconibacterium</taxon>
    </lineage>
</organism>
<accession>A0A0D8JET7</accession>
<dbReference type="RefSeq" id="WP_045027610.1">
    <property type="nucleotide sequence ID" value="NZ_JRHC01000001.1"/>
</dbReference>
<dbReference type="STRING" id="1544798.LH29_08620"/>
<protein>
    <submittedName>
        <fullName evidence="2">Uncharacterized protein</fullName>
    </submittedName>
</protein>
<sequence>MKKVFYWLLAIVITLAAVIYQRKTGPTYDKKLSVEVNNTPYEVKLVRSIEIGSNTEVKLAIDDKNIDARLFYKQFQSDNPYQSVDFVYKEKAVDSYLMNKVFKITEEKGWFAPVPEQPAAGKIQYYFEISDSNGTKTYMDKTPVVIRFKGAVPSSVLAPHIFFMFFAMLLGNLAGIMAVFRHQRYKFYTTITLATLLVGGMILGPIVQLHAFGEAWAGIPFAWDLTDNKTLVAFIFWILAFVMNRKKERPVYTIVASIVMLIVYSIPHSMYGSQLDPETGEIIQGWIQVLII</sequence>
<feature type="transmembrane region" description="Helical" evidence="1">
    <location>
        <begin position="187"/>
        <end position="208"/>
    </location>
</feature>
<dbReference type="EMBL" id="JRHC01000001">
    <property type="protein sequence ID" value="KJF45412.1"/>
    <property type="molecule type" value="Genomic_DNA"/>
</dbReference>
<evidence type="ECO:0000313" key="2">
    <source>
        <dbReference type="EMBL" id="KJF45412.1"/>
    </source>
</evidence>
<evidence type="ECO:0000256" key="1">
    <source>
        <dbReference type="SAM" id="Phobius"/>
    </source>
</evidence>
<feature type="transmembrane region" description="Helical" evidence="1">
    <location>
        <begin position="228"/>
        <end position="244"/>
    </location>
</feature>
<proteinExistence type="predicted"/>
<keyword evidence="1" id="KW-1133">Transmembrane helix</keyword>
<comment type="caution">
    <text evidence="2">The sequence shown here is derived from an EMBL/GenBank/DDBJ whole genome shotgun (WGS) entry which is preliminary data.</text>
</comment>
<keyword evidence="1" id="KW-0812">Transmembrane</keyword>
<feature type="transmembrane region" description="Helical" evidence="1">
    <location>
        <begin position="161"/>
        <end position="180"/>
    </location>
</feature>
<dbReference type="Proteomes" id="UP000032544">
    <property type="component" value="Unassembled WGS sequence"/>
</dbReference>
<keyword evidence="3" id="KW-1185">Reference proteome</keyword>